<dbReference type="InterPro" id="IPR028146">
    <property type="entry name" value="PRKCSH_N"/>
</dbReference>
<dbReference type="GO" id="GO:0006491">
    <property type="term" value="P:N-glycan processing"/>
    <property type="evidence" value="ECO:0007669"/>
    <property type="project" value="TreeGrafter"/>
</dbReference>
<feature type="coiled-coil region" evidence="5">
    <location>
        <begin position="170"/>
        <end position="282"/>
    </location>
</feature>
<reference evidence="9 10" key="1">
    <citation type="submission" date="2017-07" db="EMBL/GenBank/DDBJ databases">
        <title>Genome sequence of the Sordaria macrospora wild type strain R19027.</title>
        <authorList>
            <person name="Nowrousian M."/>
            <person name="Teichert I."/>
            <person name="Kueck U."/>
        </authorList>
    </citation>
    <scope>NUCLEOTIDE SEQUENCE [LARGE SCALE GENOMIC DNA]</scope>
    <source>
        <strain evidence="9 10">R19027</strain>
        <tissue evidence="9">Mycelium</tissue>
    </source>
</reference>
<dbReference type="VEuPathDB" id="FungiDB:SMAC_03320"/>
<protein>
    <recommendedName>
        <fullName evidence="1">Glucosidase 2 subunit beta</fullName>
    </recommendedName>
</protein>
<keyword evidence="2 7" id="KW-0732">Signal</keyword>
<gene>
    <name evidence="9" type="ORF">SMACR_03320</name>
</gene>
<evidence type="ECO:0000313" key="9">
    <source>
        <dbReference type="EMBL" id="KAA8635616.1"/>
    </source>
</evidence>
<dbReference type="GO" id="GO:0017177">
    <property type="term" value="C:glucosidase II complex"/>
    <property type="evidence" value="ECO:0007669"/>
    <property type="project" value="TreeGrafter"/>
</dbReference>
<accession>A0A8S9A274</accession>
<dbReference type="SUPFAM" id="SSF50911">
    <property type="entry name" value="Mannose 6-phosphate receptor domain"/>
    <property type="match status" value="1"/>
</dbReference>
<dbReference type="EMBL" id="NMPR01000010">
    <property type="protein sequence ID" value="KAA8635616.1"/>
    <property type="molecule type" value="Genomic_DNA"/>
</dbReference>
<dbReference type="PANTHER" id="PTHR12630:SF1">
    <property type="entry name" value="GLUCOSIDASE 2 SUBUNIT BETA"/>
    <property type="match status" value="1"/>
</dbReference>
<feature type="domain" description="MRH" evidence="8">
    <location>
        <begin position="440"/>
        <end position="554"/>
    </location>
</feature>
<evidence type="ECO:0000259" key="8">
    <source>
        <dbReference type="PROSITE" id="PS51914"/>
    </source>
</evidence>
<dbReference type="Pfam" id="PF12999">
    <property type="entry name" value="PRKCSH-like"/>
    <property type="match status" value="2"/>
</dbReference>
<dbReference type="PROSITE" id="PS51914">
    <property type="entry name" value="MRH"/>
    <property type="match status" value="1"/>
</dbReference>
<evidence type="ECO:0000256" key="6">
    <source>
        <dbReference type="SAM" id="MobiDB-lite"/>
    </source>
</evidence>
<keyword evidence="4" id="KW-1015">Disulfide bond</keyword>
<evidence type="ECO:0000256" key="1">
    <source>
        <dbReference type="ARBA" id="ARBA00022387"/>
    </source>
</evidence>
<evidence type="ECO:0000256" key="4">
    <source>
        <dbReference type="ARBA" id="ARBA00023157"/>
    </source>
</evidence>
<dbReference type="InterPro" id="IPR036607">
    <property type="entry name" value="PRKCSH"/>
</dbReference>
<name>A0A8S9A274_SORMA</name>
<feature type="chain" id="PRO_5035823756" description="Glucosidase 2 subunit beta" evidence="7">
    <location>
        <begin position="21"/>
        <end position="569"/>
    </location>
</feature>
<evidence type="ECO:0000313" key="10">
    <source>
        <dbReference type="Proteomes" id="UP000433876"/>
    </source>
</evidence>
<evidence type="ECO:0000256" key="7">
    <source>
        <dbReference type="SAM" id="SignalP"/>
    </source>
</evidence>
<organism evidence="9 10">
    <name type="scientific">Sordaria macrospora</name>
    <dbReference type="NCBI Taxonomy" id="5147"/>
    <lineage>
        <taxon>Eukaryota</taxon>
        <taxon>Fungi</taxon>
        <taxon>Dikarya</taxon>
        <taxon>Ascomycota</taxon>
        <taxon>Pezizomycotina</taxon>
        <taxon>Sordariomycetes</taxon>
        <taxon>Sordariomycetidae</taxon>
        <taxon>Sordariales</taxon>
        <taxon>Sordariaceae</taxon>
        <taxon>Sordaria</taxon>
    </lineage>
</organism>
<feature type="signal peptide" evidence="7">
    <location>
        <begin position="1"/>
        <end position="20"/>
    </location>
</feature>
<dbReference type="InterPro" id="IPR009011">
    <property type="entry name" value="Man6P_isomerase_rcpt-bd_dom_sf"/>
</dbReference>
<dbReference type="InterPro" id="IPR039794">
    <property type="entry name" value="Gtb1-like"/>
</dbReference>
<dbReference type="InterPro" id="IPR044865">
    <property type="entry name" value="MRH_dom"/>
</dbReference>
<dbReference type="PANTHER" id="PTHR12630">
    <property type="entry name" value="N-LINKED OLIGOSACCHARIDE PROCESSING"/>
    <property type="match status" value="1"/>
</dbReference>
<dbReference type="Gene3D" id="2.70.130.10">
    <property type="entry name" value="Mannose-6-phosphate receptor binding domain"/>
    <property type="match status" value="1"/>
</dbReference>
<comment type="caution">
    <text evidence="9">The sequence shown here is derived from an EMBL/GenBank/DDBJ whole genome shotgun (WGS) entry which is preliminary data.</text>
</comment>
<dbReference type="OMA" id="YENGQHC"/>
<keyword evidence="5" id="KW-0175">Coiled coil</keyword>
<proteinExistence type="predicted"/>
<dbReference type="Proteomes" id="UP000433876">
    <property type="component" value="Unassembled WGS sequence"/>
</dbReference>
<dbReference type="AlphaFoldDB" id="A0A8S9A274"/>
<keyword evidence="3" id="KW-0256">Endoplasmic reticulum</keyword>
<evidence type="ECO:0000256" key="3">
    <source>
        <dbReference type="ARBA" id="ARBA00022824"/>
    </source>
</evidence>
<evidence type="ECO:0000256" key="5">
    <source>
        <dbReference type="SAM" id="Coils"/>
    </source>
</evidence>
<dbReference type="Pfam" id="PF13015">
    <property type="entry name" value="PRKCSH_1"/>
    <property type="match status" value="1"/>
</dbReference>
<feature type="region of interest" description="Disordered" evidence="6">
    <location>
        <begin position="74"/>
        <end position="96"/>
    </location>
</feature>
<evidence type="ECO:0000256" key="2">
    <source>
        <dbReference type="ARBA" id="ARBA00022729"/>
    </source>
</evidence>
<sequence length="569" mass="62849">MRRTAALVLLSTIAPTGTIAATESAPRGVGPEFAKFYTNKETFTCISNPSVVLRSSQVNDNSCDCPDGSDEPGTSACSHLDPLSPEQPLPGSVTGTTNTTRALPGFWCENKGHIGAYIPFMYVNDGVCDHELCCDGTDESLHVGGTKCENRCASIGKEYRRIEEERRQSKERSANRRRTLVKEARELRRRVENKVATLKEELANLEVQKAELQRKYDEVERAERGKVVKAEGEGGKLGVLVGLAKKRVDELRDTLDKVLDQRDDLQDRVEQLEDILSKLKEEYNPNFNDEGVKAAVQGYENYAAGKSTSTDKKSEVVDADVLEVLKEDGPDSGINWAEFQEEETSDADIVYNLEAYLPPSVRSFIHSKISSLKVWLIENGILADNPTTGGPVESKLVIAAREALEAARAEHTTKTTQLSDEERDLAKDYGPDDIFRALKGQCVSSDVGEYEYELCWFDRTTQKSKKGHGNTNMGNFERITTEIADEEDRVDGKGLGKGPRMVLRYENGQGCWNGPQRSTAVWLACAEKDELWRVSESEKCVYKMEVGTPAACEAVAAEVGAGAKGHDEL</sequence>